<dbReference type="Pfam" id="PF14152">
    <property type="entry name" value="YfhE"/>
    <property type="match status" value="1"/>
</dbReference>
<dbReference type="Proteomes" id="UP001172721">
    <property type="component" value="Unassembled WGS sequence"/>
</dbReference>
<dbReference type="RefSeq" id="WP_301166961.1">
    <property type="nucleotide sequence ID" value="NZ_JAUHTR010000008.1"/>
</dbReference>
<evidence type="ECO:0000313" key="1">
    <source>
        <dbReference type="EMBL" id="MDN4525941.1"/>
    </source>
</evidence>
<comment type="caution">
    <text evidence="1">The sequence shown here is derived from an EMBL/GenBank/DDBJ whole genome shotgun (WGS) entry which is preliminary data.</text>
</comment>
<reference evidence="1" key="1">
    <citation type="submission" date="2023-07" db="EMBL/GenBank/DDBJ databases">
        <title>Fictibacillus sp. isolated from freshwater pond.</title>
        <authorList>
            <person name="Kirdat K."/>
            <person name="Bhat A."/>
            <person name="Mourya A."/>
            <person name="Yadav A."/>
        </authorList>
    </citation>
    <scope>NUCLEOTIDE SEQUENCE</scope>
    <source>
        <strain evidence="1">NE201</strain>
    </source>
</reference>
<organism evidence="1 2">
    <name type="scientific">Fictibacillus fluitans</name>
    <dbReference type="NCBI Taxonomy" id="3058422"/>
    <lineage>
        <taxon>Bacteria</taxon>
        <taxon>Bacillati</taxon>
        <taxon>Bacillota</taxon>
        <taxon>Bacilli</taxon>
        <taxon>Bacillales</taxon>
        <taxon>Fictibacillaceae</taxon>
        <taxon>Fictibacillus</taxon>
    </lineage>
</organism>
<protein>
    <submittedName>
        <fullName evidence="1">YfhE family protein</fullName>
    </submittedName>
</protein>
<dbReference type="InterPro" id="IPR025437">
    <property type="entry name" value="YfhE-like"/>
</dbReference>
<accession>A0ABT8HYT3</accession>
<name>A0ABT8HYT3_9BACL</name>
<sequence length="41" mass="4695">MKGKNQLYRDFTDKNNGLSSTQEVLYKKAFKKAAKADQSNK</sequence>
<dbReference type="EMBL" id="JAUHTR010000008">
    <property type="protein sequence ID" value="MDN4525941.1"/>
    <property type="molecule type" value="Genomic_DNA"/>
</dbReference>
<gene>
    <name evidence="1" type="ORF">QYB97_15760</name>
</gene>
<keyword evidence="2" id="KW-1185">Reference proteome</keyword>
<evidence type="ECO:0000313" key="2">
    <source>
        <dbReference type="Proteomes" id="UP001172721"/>
    </source>
</evidence>
<proteinExistence type="predicted"/>